<sequence length="167" mass="19028">MVVDLPATILASMPAGGYCNQLSPLFPKGTIYYNYVCNRSLAGFPGTRLQSDPKKCLPRPSPQLAPQKCRNKEEKKKENKWKANLSGWLWYNVRLTLVDQRPNSSADIFLLCLMFPLHFPIVNSERIHTGRFHAGRFRYGRRHVPDGRFCGHCNAVAGYASDHPLFY</sequence>
<reference evidence="3" key="1">
    <citation type="submission" date="2014-03" db="EMBL/GenBank/DDBJ databases">
        <authorList>
            <person name="Aksoy S."/>
            <person name="Warren W."/>
            <person name="Wilson R.K."/>
        </authorList>
    </citation>
    <scope>NUCLEOTIDE SEQUENCE [LARGE SCALE GENOMIC DNA]</scope>
    <source>
        <strain evidence="3">IAEA</strain>
    </source>
</reference>
<proteinExistence type="predicted"/>
<dbReference type="Proteomes" id="UP000092445">
    <property type="component" value="Unassembled WGS sequence"/>
</dbReference>
<evidence type="ECO:0000313" key="2">
    <source>
        <dbReference type="EnsemblMetazoa" id="GPAI034713-PA"/>
    </source>
</evidence>
<evidence type="ECO:0000313" key="3">
    <source>
        <dbReference type="Proteomes" id="UP000092445"/>
    </source>
</evidence>
<organism evidence="2 3">
    <name type="scientific">Glossina pallidipes</name>
    <name type="common">Tsetse fly</name>
    <dbReference type="NCBI Taxonomy" id="7398"/>
    <lineage>
        <taxon>Eukaryota</taxon>
        <taxon>Metazoa</taxon>
        <taxon>Ecdysozoa</taxon>
        <taxon>Arthropoda</taxon>
        <taxon>Hexapoda</taxon>
        <taxon>Insecta</taxon>
        <taxon>Pterygota</taxon>
        <taxon>Neoptera</taxon>
        <taxon>Endopterygota</taxon>
        <taxon>Diptera</taxon>
        <taxon>Brachycera</taxon>
        <taxon>Muscomorpha</taxon>
        <taxon>Hippoboscoidea</taxon>
        <taxon>Glossinidae</taxon>
        <taxon>Glossina</taxon>
    </lineage>
</organism>
<reference evidence="2" key="2">
    <citation type="submission" date="2020-05" db="UniProtKB">
        <authorList>
            <consortium name="EnsemblMetazoa"/>
        </authorList>
    </citation>
    <scope>IDENTIFICATION</scope>
    <source>
        <strain evidence="2">IAEA</strain>
    </source>
</reference>
<keyword evidence="3" id="KW-1185">Reference proteome</keyword>
<evidence type="ECO:0000256" key="1">
    <source>
        <dbReference type="SAM" id="MobiDB-lite"/>
    </source>
</evidence>
<accession>A0A1B0A572</accession>
<dbReference type="AlphaFoldDB" id="A0A1B0A572"/>
<name>A0A1B0A572_GLOPL</name>
<feature type="region of interest" description="Disordered" evidence="1">
    <location>
        <begin position="52"/>
        <end position="76"/>
    </location>
</feature>
<dbReference type="VEuPathDB" id="VectorBase:GPAI034713"/>
<protein>
    <submittedName>
        <fullName evidence="2">Uncharacterized protein</fullName>
    </submittedName>
</protein>
<dbReference type="EnsemblMetazoa" id="GPAI034713-RA">
    <property type="protein sequence ID" value="GPAI034713-PA"/>
    <property type="gene ID" value="GPAI034713"/>
</dbReference>